<dbReference type="CDD" id="cd12148">
    <property type="entry name" value="fungal_TF_MHR"/>
    <property type="match status" value="1"/>
</dbReference>
<dbReference type="GO" id="GO:0000981">
    <property type="term" value="F:DNA-binding transcription factor activity, RNA polymerase II-specific"/>
    <property type="evidence" value="ECO:0007669"/>
    <property type="project" value="InterPro"/>
</dbReference>
<feature type="domain" description="Zn(2)-C6 fungal-type" evidence="5">
    <location>
        <begin position="34"/>
        <end position="67"/>
    </location>
</feature>
<evidence type="ECO:0000256" key="1">
    <source>
        <dbReference type="ARBA" id="ARBA00023015"/>
    </source>
</evidence>
<evidence type="ECO:0000313" key="6">
    <source>
        <dbReference type="EMBL" id="OAA63635.1"/>
    </source>
</evidence>
<keyword evidence="1" id="KW-0805">Transcription regulation</keyword>
<dbReference type="InterPro" id="IPR001138">
    <property type="entry name" value="Zn2Cys6_DnaBD"/>
</dbReference>
<dbReference type="OrthoDB" id="5392779at2759"/>
<organism evidence="6 7">
    <name type="scientific">Niveomyces insectorum RCEF 264</name>
    <dbReference type="NCBI Taxonomy" id="1081102"/>
    <lineage>
        <taxon>Eukaryota</taxon>
        <taxon>Fungi</taxon>
        <taxon>Dikarya</taxon>
        <taxon>Ascomycota</taxon>
        <taxon>Pezizomycotina</taxon>
        <taxon>Sordariomycetes</taxon>
        <taxon>Hypocreomycetidae</taxon>
        <taxon>Hypocreales</taxon>
        <taxon>Cordycipitaceae</taxon>
        <taxon>Niveomyces</taxon>
    </lineage>
</organism>
<dbReference type="PANTHER" id="PTHR47840">
    <property type="entry name" value="ZN(II)2CYS6 TRANSCRIPTION FACTOR (EUROFUNG)-RELATED"/>
    <property type="match status" value="1"/>
</dbReference>
<dbReference type="AlphaFoldDB" id="A0A167WD50"/>
<dbReference type="SUPFAM" id="SSF57701">
    <property type="entry name" value="Zn2/Cys6 DNA-binding domain"/>
    <property type="match status" value="1"/>
</dbReference>
<dbReference type="Pfam" id="PF00172">
    <property type="entry name" value="Zn_clus"/>
    <property type="match status" value="1"/>
</dbReference>
<dbReference type="GO" id="GO:0008270">
    <property type="term" value="F:zinc ion binding"/>
    <property type="evidence" value="ECO:0007669"/>
    <property type="project" value="InterPro"/>
</dbReference>
<gene>
    <name evidence="6" type="ORF">SPI_03798</name>
</gene>
<evidence type="ECO:0000313" key="7">
    <source>
        <dbReference type="Proteomes" id="UP000076874"/>
    </source>
</evidence>
<keyword evidence="6" id="KW-0238">DNA-binding</keyword>
<dbReference type="Proteomes" id="UP000076874">
    <property type="component" value="Unassembled WGS sequence"/>
</dbReference>
<feature type="region of interest" description="Disordered" evidence="4">
    <location>
        <begin position="1"/>
        <end position="25"/>
    </location>
</feature>
<evidence type="ECO:0000256" key="4">
    <source>
        <dbReference type="SAM" id="MobiDB-lite"/>
    </source>
</evidence>
<dbReference type="STRING" id="1081102.A0A167WD50"/>
<dbReference type="PROSITE" id="PS00463">
    <property type="entry name" value="ZN2_CY6_FUNGAL_1"/>
    <property type="match status" value="1"/>
</dbReference>
<evidence type="ECO:0000256" key="3">
    <source>
        <dbReference type="ARBA" id="ARBA00023242"/>
    </source>
</evidence>
<keyword evidence="3" id="KW-0539">Nucleus</keyword>
<dbReference type="Gene3D" id="4.10.240.10">
    <property type="entry name" value="Zn(2)-C6 fungal-type DNA-binding domain"/>
    <property type="match status" value="1"/>
</dbReference>
<evidence type="ECO:0000256" key="2">
    <source>
        <dbReference type="ARBA" id="ARBA00023163"/>
    </source>
</evidence>
<dbReference type="InterPro" id="IPR036864">
    <property type="entry name" value="Zn2-C6_fun-type_DNA-bd_sf"/>
</dbReference>
<keyword evidence="7" id="KW-1185">Reference proteome</keyword>
<protein>
    <submittedName>
        <fullName evidence="6">Zn(2)-C6 fungal-type DNA-binding domain protein</fullName>
    </submittedName>
</protein>
<dbReference type="SMART" id="SM00066">
    <property type="entry name" value="GAL4"/>
    <property type="match status" value="1"/>
</dbReference>
<reference evidence="6 7" key="1">
    <citation type="journal article" date="2016" name="Genome Biol. Evol.">
        <title>Divergent and convergent evolution of fungal pathogenicity.</title>
        <authorList>
            <person name="Shang Y."/>
            <person name="Xiao G."/>
            <person name="Zheng P."/>
            <person name="Cen K."/>
            <person name="Zhan S."/>
            <person name="Wang C."/>
        </authorList>
    </citation>
    <scope>NUCLEOTIDE SEQUENCE [LARGE SCALE GENOMIC DNA]</scope>
    <source>
        <strain evidence="6 7">RCEF 264</strain>
    </source>
</reference>
<dbReference type="EMBL" id="AZHD01000005">
    <property type="protein sequence ID" value="OAA63635.1"/>
    <property type="molecule type" value="Genomic_DNA"/>
</dbReference>
<keyword evidence="2" id="KW-0804">Transcription</keyword>
<dbReference type="PROSITE" id="PS50048">
    <property type="entry name" value="ZN2_CY6_FUNGAL_2"/>
    <property type="match status" value="1"/>
</dbReference>
<feature type="compositionally biased region" description="Low complexity" evidence="4">
    <location>
        <begin position="112"/>
        <end position="127"/>
    </location>
</feature>
<evidence type="ECO:0000259" key="5">
    <source>
        <dbReference type="PROSITE" id="PS50048"/>
    </source>
</evidence>
<dbReference type="GO" id="GO:0003677">
    <property type="term" value="F:DNA binding"/>
    <property type="evidence" value="ECO:0007669"/>
    <property type="project" value="UniProtKB-KW"/>
</dbReference>
<accession>A0A167WD50</accession>
<dbReference type="CDD" id="cd00067">
    <property type="entry name" value="GAL4"/>
    <property type="match status" value="1"/>
</dbReference>
<feature type="region of interest" description="Disordered" evidence="4">
    <location>
        <begin position="108"/>
        <end position="127"/>
    </location>
</feature>
<proteinExistence type="predicted"/>
<feature type="region of interest" description="Disordered" evidence="4">
    <location>
        <begin position="663"/>
        <end position="727"/>
    </location>
</feature>
<name>A0A167WD50_9HYPO</name>
<dbReference type="PANTHER" id="PTHR47840:SF1">
    <property type="entry name" value="ZN(II)2CYS6 TRANSCRIPTION FACTOR (EUROFUNG)"/>
    <property type="match status" value="1"/>
</dbReference>
<comment type="caution">
    <text evidence="6">The sequence shown here is derived from an EMBL/GenBank/DDBJ whole genome shotgun (WGS) entry which is preliminary data.</text>
</comment>
<sequence>MDSTELTRSVRGAAVTPGSDRTAKRRKVRKGTRSCWDCKHRKVRCTFASAEDAVCSNCRRRGAVCVSQDLPEELAPTRDAQMGDRIVRVEELVQDLAKKVTASSGAAFVDTPSASSSSSPVRGDSAPSYRDVDAVRICEAPLPAASDPSAPRVCRIVSSGPRDTTRIIEALVAALPSREDTDLICKTIAANKIYLHLLNRVSFGTLEREGLTPLRLPLSKDELINTATHPVLLAKNMLMMCIALYGLACKGINGLQELTSTIGERMFTAATNLVTNNEELHGTMECLECILYESVFHKNKGNLRRAWMAGRRALLVAQMMGLHQPRNFTVKALDPDARWDPPFMWFRIVYLDRYLCLLLGFPQGTLDSSMVAEAAMAADTPLGRLERRQGMIASRILERNEGGASNHDLAATQAIDAELLKLGKTMPAKFWLPPDFANIPRESDEEFWETARIASQVFFYNLLNQLHLPYLLRFDADGKYDYSKITCVNASREILTRFVAYRTYNKRTSCHRLLDFLALMAATTLLLAHFDSHLHRKVNNVFAHQRLADRAVMERVLDHLVMIGSLNDDALSEQGAQVLRCLLRIEDDAAEGRSYSARSVHRSDIMAEDDEDDRRHERQDENFRVLRICTPYFGNIRIAREGVVQQEPTPAASIVLRMQSVCDDRTRREPDPAVLPSLGIRSSDVPRQSSDQPQPPGESVAYPPQTYGSGLSGSELHGTNDGMTPLVQHDLPGMTAGIDDWAFQGVDMALFDTLMRGTSPFNGNDSGWAL</sequence>